<organism evidence="1 2">
    <name type="scientific">Bradyrhizobium centrolobii</name>
    <dbReference type="NCBI Taxonomy" id="1505087"/>
    <lineage>
        <taxon>Bacteria</taxon>
        <taxon>Pseudomonadati</taxon>
        <taxon>Pseudomonadota</taxon>
        <taxon>Alphaproteobacteria</taxon>
        <taxon>Hyphomicrobiales</taxon>
        <taxon>Nitrobacteraceae</taxon>
        <taxon>Bradyrhizobium</taxon>
    </lineage>
</organism>
<protein>
    <submittedName>
        <fullName evidence="1">Uncharacterized protein</fullName>
    </submittedName>
</protein>
<dbReference type="OrthoDB" id="7428686at2"/>
<dbReference type="EMBL" id="LUUB01000106">
    <property type="protein sequence ID" value="OAF01137.1"/>
    <property type="molecule type" value="Genomic_DNA"/>
</dbReference>
<accession>A0A176YBJ2</accession>
<proteinExistence type="predicted"/>
<gene>
    <name evidence="1" type="ORF">AYJ54_29000</name>
</gene>
<name>A0A176YBJ2_9BRAD</name>
<reference evidence="1 2" key="1">
    <citation type="submission" date="2016-03" db="EMBL/GenBank/DDBJ databases">
        <title>Draft Genome Sequence of the Strain BR 10245 (Bradyrhizobium sp.) isolated from nodules of Centrolobium paraense.</title>
        <authorList>
            <person name="Simoes-Araujo J.L.Sr."/>
            <person name="Barauna A.C."/>
            <person name="Silva K."/>
            <person name="Zilli J.E."/>
        </authorList>
    </citation>
    <scope>NUCLEOTIDE SEQUENCE [LARGE SCALE GENOMIC DNA]</scope>
    <source>
        <strain evidence="1 2">BR 10245</strain>
    </source>
</reference>
<evidence type="ECO:0000313" key="1">
    <source>
        <dbReference type="EMBL" id="OAF01137.1"/>
    </source>
</evidence>
<evidence type="ECO:0000313" key="2">
    <source>
        <dbReference type="Proteomes" id="UP000076959"/>
    </source>
</evidence>
<sequence length="70" mass="7688">MNDGPCPARAFWGLRHPPSAAYLDEVKRLKPTGELPLEDFPVLVRFRDPNDPTSVELVDPSNLAASFGPV</sequence>
<keyword evidence="2" id="KW-1185">Reference proteome</keyword>
<dbReference type="AlphaFoldDB" id="A0A176YBJ2"/>
<dbReference type="Proteomes" id="UP000076959">
    <property type="component" value="Unassembled WGS sequence"/>
</dbReference>
<comment type="caution">
    <text evidence="1">The sequence shown here is derived from an EMBL/GenBank/DDBJ whole genome shotgun (WGS) entry which is preliminary data.</text>
</comment>
<dbReference type="RefSeq" id="WP_136624216.1">
    <property type="nucleotide sequence ID" value="NZ_LUUB01000106.1"/>
</dbReference>